<dbReference type="InterPro" id="IPR049945">
    <property type="entry name" value="AAA_22"/>
</dbReference>
<feature type="domain" description="ORC1/DEAH AAA+ ATPase" evidence="1">
    <location>
        <begin position="75"/>
        <end position="220"/>
    </location>
</feature>
<dbReference type="Pfam" id="PF13401">
    <property type="entry name" value="AAA_22"/>
    <property type="match status" value="1"/>
</dbReference>
<dbReference type="AlphaFoldDB" id="A0A917BYS5"/>
<evidence type="ECO:0000313" key="3">
    <source>
        <dbReference type="Proteomes" id="UP000606044"/>
    </source>
</evidence>
<reference evidence="2" key="2">
    <citation type="submission" date="2020-09" db="EMBL/GenBank/DDBJ databases">
        <authorList>
            <person name="Sun Q."/>
            <person name="Sedlacek I."/>
        </authorList>
    </citation>
    <scope>NUCLEOTIDE SEQUENCE</scope>
    <source>
        <strain evidence="2">CCM 7897</strain>
    </source>
</reference>
<comment type="caution">
    <text evidence="2">The sequence shown here is derived from an EMBL/GenBank/DDBJ whole genome shotgun (WGS) entry which is preliminary data.</text>
</comment>
<dbReference type="Proteomes" id="UP000606044">
    <property type="component" value="Unassembled WGS sequence"/>
</dbReference>
<dbReference type="InterPro" id="IPR027417">
    <property type="entry name" value="P-loop_NTPase"/>
</dbReference>
<evidence type="ECO:0000313" key="2">
    <source>
        <dbReference type="EMBL" id="GGF60026.1"/>
    </source>
</evidence>
<reference evidence="2" key="1">
    <citation type="journal article" date="2014" name="Int. J. Syst. Evol. Microbiol.">
        <title>Complete genome sequence of Corynebacterium casei LMG S-19264T (=DSM 44701T), isolated from a smear-ripened cheese.</title>
        <authorList>
            <consortium name="US DOE Joint Genome Institute (JGI-PGF)"/>
            <person name="Walter F."/>
            <person name="Albersmeier A."/>
            <person name="Kalinowski J."/>
            <person name="Ruckert C."/>
        </authorList>
    </citation>
    <scope>NUCLEOTIDE SEQUENCE</scope>
    <source>
        <strain evidence="2">CCM 7897</strain>
    </source>
</reference>
<gene>
    <name evidence="2" type="ORF">GCM10007301_19700</name>
</gene>
<sequence length="367" mass="40792">MELDIAKLRDALKSTEARSRFEGAIADALRPDEETRSIAVLKERIERIHVPDGTAKRVGQTFDRMVTRALKKTGEAQCNVLAAPTGAGKSHMMDRLPKDPRLAPSHDMFGPIQPLVYVRAPSPCNLQTLGRVLYKRLTDAEIAPSTKEGEVWQRLRYQMYGQRTVIVAIDEFHNVLVTPKMEVRQAVVNTIKSLLQPTPECGIPHLLRPYPIQVVLAGVPLVQQAVKINGELDRRAKKITIRQLSSTKEGLREMGAFLKAVDNVLGFPRSSDLAEPEMVRRFMAATGGFQGRAMHLVKEAAFAALDDRAPRIDREDHLAVVLEEITTVDPAGNPFLVADASKVRGIRGEDWGEITRLRGIREGTCDE</sequence>
<dbReference type="EMBL" id="BMCT01000002">
    <property type="protein sequence ID" value="GGF60026.1"/>
    <property type="molecule type" value="Genomic_DNA"/>
</dbReference>
<evidence type="ECO:0000259" key="1">
    <source>
        <dbReference type="Pfam" id="PF13401"/>
    </source>
</evidence>
<proteinExistence type="predicted"/>
<keyword evidence="3" id="KW-1185">Reference proteome</keyword>
<organism evidence="2 3">
    <name type="scientific">Azorhizobium oxalatiphilum</name>
    <dbReference type="NCBI Taxonomy" id="980631"/>
    <lineage>
        <taxon>Bacteria</taxon>
        <taxon>Pseudomonadati</taxon>
        <taxon>Pseudomonadota</taxon>
        <taxon>Alphaproteobacteria</taxon>
        <taxon>Hyphomicrobiales</taxon>
        <taxon>Xanthobacteraceae</taxon>
        <taxon>Azorhizobium</taxon>
    </lineage>
</organism>
<dbReference type="SUPFAM" id="SSF52540">
    <property type="entry name" value="P-loop containing nucleoside triphosphate hydrolases"/>
    <property type="match status" value="1"/>
</dbReference>
<name>A0A917BYS5_9HYPH</name>
<accession>A0A917BYS5</accession>
<protein>
    <recommendedName>
        <fullName evidence="1">ORC1/DEAH AAA+ ATPase domain-containing protein</fullName>
    </recommendedName>
</protein>
<dbReference type="RefSeq" id="WP_188577944.1">
    <property type="nucleotide sequence ID" value="NZ_BMCT01000002.1"/>
</dbReference>